<feature type="transmembrane region" description="Helical" evidence="2">
    <location>
        <begin position="23"/>
        <end position="45"/>
    </location>
</feature>
<comment type="caution">
    <text evidence="3">The sequence shown here is derived from an EMBL/GenBank/DDBJ whole genome shotgun (WGS) entry which is preliminary data.</text>
</comment>
<feature type="transmembrane region" description="Helical" evidence="2">
    <location>
        <begin position="189"/>
        <end position="208"/>
    </location>
</feature>
<keyword evidence="2" id="KW-1133">Transmembrane helix</keyword>
<sequence length="373" mass="38930">MTITTGTPPKPGIQPRPGTSLTLARGLVTGGVIGTSLAALVVGAVVNSGPLFGTGSGLAAGYGLLCFLGVRRQRDREAAVAPRTALAMIESMDATTGEPSDVPVRFDLSVVPDDAPGFRVEITQAINRVDLPDYRPRGVLVVQYPPDRPWRARIVKRPTPEWEDRVAGARLDTVPGPAVARESQEGCSFGLVALVGLLLGAAAVVLLFRADLFAQDTAALPPSAAQPSVSVSSTWSSTVETSASGTVTLGPGQSFLDQGELRRAVDSLTKGRGTRQALTVVVQDRLLSIVFTPTPTGTQALQFDPGSLPYERFPALVQEAVTTLGVHSPQTWQLSVDRLTGSLTIRIGVTGPGGSASLEADGQGRVVRRSPVG</sequence>
<dbReference type="Proteomes" id="UP001592528">
    <property type="component" value="Unassembled WGS sequence"/>
</dbReference>
<proteinExistence type="predicted"/>
<evidence type="ECO:0000313" key="3">
    <source>
        <dbReference type="EMBL" id="MFC1403380.1"/>
    </source>
</evidence>
<accession>A0ABV6UPJ4</accession>
<evidence type="ECO:0000313" key="4">
    <source>
        <dbReference type="Proteomes" id="UP001592528"/>
    </source>
</evidence>
<evidence type="ECO:0000256" key="1">
    <source>
        <dbReference type="SAM" id="MobiDB-lite"/>
    </source>
</evidence>
<feature type="transmembrane region" description="Helical" evidence="2">
    <location>
        <begin position="51"/>
        <end position="70"/>
    </location>
</feature>
<feature type="region of interest" description="Disordered" evidence="1">
    <location>
        <begin position="354"/>
        <end position="373"/>
    </location>
</feature>
<protein>
    <submittedName>
        <fullName evidence="3">Uncharacterized protein</fullName>
    </submittedName>
</protein>
<keyword evidence="2" id="KW-0472">Membrane</keyword>
<organism evidence="3 4">
    <name type="scientific">Streptacidiphilus cavernicola</name>
    <dbReference type="NCBI Taxonomy" id="3342716"/>
    <lineage>
        <taxon>Bacteria</taxon>
        <taxon>Bacillati</taxon>
        <taxon>Actinomycetota</taxon>
        <taxon>Actinomycetes</taxon>
        <taxon>Kitasatosporales</taxon>
        <taxon>Streptomycetaceae</taxon>
        <taxon>Streptacidiphilus</taxon>
    </lineage>
</organism>
<dbReference type="EMBL" id="JBHEZZ010000010">
    <property type="protein sequence ID" value="MFC1403380.1"/>
    <property type="molecule type" value="Genomic_DNA"/>
</dbReference>
<evidence type="ECO:0000256" key="2">
    <source>
        <dbReference type="SAM" id="Phobius"/>
    </source>
</evidence>
<dbReference type="RefSeq" id="WP_030254928.1">
    <property type="nucleotide sequence ID" value="NZ_JBHEZZ010000010.1"/>
</dbReference>
<keyword evidence="4" id="KW-1185">Reference proteome</keyword>
<reference evidence="3 4" key="1">
    <citation type="submission" date="2024-09" db="EMBL/GenBank/DDBJ databases">
        <authorList>
            <person name="Lee S.D."/>
        </authorList>
    </citation>
    <scope>NUCLEOTIDE SEQUENCE [LARGE SCALE GENOMIC DNA]</scope>
    <source>
        <strain evidence="3 4">N1-5</strain>
    </source>
</reference>
<name>A0ABV6UPJ4_9ACTN</name>
<keyword evidence="2" id="KW-0812">Transmembrane</keyword>
<gene>
    <name evidence="3" type="ORF">ACEZDJ_19005</name>
</gene>